<evidence type="ECO:0000256" key="1">
    <source>
        <dbReference type="SAM" id="Phobius"/>
    </source>
</evidence>
<feature type="transmembrane region" description="Helical" evidence="1">
    <location>
        <begin position="6"/>
        <end position="26"/>
    </location>
</feature>
<protein>
    <submittedName>
        <fullName evidence="2">Zinc ribbon domain-containing protein</fullName>
    </submittedName>
</protein>
<keyword evidence="1" id="KW-0472">Membrane</keyword>
<accession>A0A926HSI2</accession>
<comment type="caution">
    <text evidence="2">The sequence shown here is derived from an EMBL/GenBank/DDBJ whole genome shotgun (WGS) entry which is preliminary data.</text>
</comment>
<reference evidence="2" key="1">
    <citation type="submission" date="2020-08" db="EMBL/GenBank/DDBJ databases">
        <title>Genome public.</title>
        <authorList>
            <person name="Liu C."/>
            <person name="Sun Q."/>
        </authorList>
    </citation>
    <scope>NUCLEOTIDE SEQUENCE</scope>
    <source>
        <strain evidence="2">NSJ-40</strain>
    </source>
</reference>
<dbReference type="Proteomes" id="UP000651482">
    <property type="component" value="Unassembled WGS sequence"/>
</dbReference>
<feature type="transmembrane region" description="Helical" evidence="1">
    <location>
        <begin position="242"/>
        <end position="263"/>
    </location>
</feature>
<dbReference type="AlphaFoldDB" id="A0A926HSI2"/>
<evidence type="ECO:0000313" key="3">
    <source>
        <dbReference type="Proteomes" id="UP000651482"/>
    </source>
</evidence>
<feature type="transmembrane region" description="Helical" evidence="1">
    <location>
        <begin position="269"/>
        <end position="291"/>
    </location>
</feature>
<keyword evidence="1" id="KW-0812">Transmembrane</keyword>
<organism evidence="2 3">
    <name type="scientific">Yeguia hominis</name>
    <dbReference type="NCBI Taxonomy" id="2763662"/>
    <lineage>
        <taxon>Bacteria</taxon>
        <taxon>Bacillati</taxon>
        <taxon>Bacillota</taxon>
        <taxon>Clostridia</taxon>
        <taxon>Eubacteriales</taxon>
        <taxon>Yeguiaceae</taxon>
        <taxon>Yeguia</taxon>
    </lineage>
</organism>
<name>A0A926HSI2_9FIRM</name>
<dbReference type="SUPFAM" id="SSF57783">
    <property type="entry name" value="Zinc beta-ribbon"/>
    <property type="match status" value="1"/>
</dbReference>
<proteinExistence type="predicted"/>
<sequence length="433" mass="49812">MNLSVALIIAASFAILCTFYIGKRILTIDFSEYSSKNSKKAKLERLLAKKDTPLQDSKIRRDIKKAFEKILIPLGNADQDLLPARMDMAFRKKIVSQINRLNRNKLCRKIYVTDVVPVPKNDFETWSDDGREWRESVLMCSTLERFASTEDNIVQSEIYRKNSYLRILQSRHVRRTDQKENKKSYYNDMLRITCPSCGASVKLDSQQVTCEYCGAVIKNEFYDWQTEAFEIYESISTNLKRFLQLLVSGSILFLCVFLCLYLIEDTEISLAAGVGAAVLAFGGIITPIICGRIKQEKLAGKIVRYSENFLRACLNEHFWENENDEDLLDFSVGTIKLLKVAHTEETTTVTADIFGTKTFLPENQKPYTKKFKKRLIMQRARYPERRKADGEFFTEKDCPSCGANFMPDENHCCSFCGFGLQVNNAKWIVQKNK</sequence>
<dbReference type="EMBL" id="JACRSN010000006">
    <property type="protein sequence ID" value="MBC8533421.1"/>
    <property type="molecule type" value="Genomic_DNA"/>
</dbReference>
<evidence type="ECO:0000313" key="2">
    <source>
        <dbReference type="EMBL" id="MBC8533421.1"/>
    </source>
</evidence>
<gene>
    <name evidence="2" type="ORF">IAG03_05270</name>
</gene>
<keyword evidence="1" id="KW-1133">Transmembrane helix</keyword>
<keyword evidence="3" id="KW-1185">Reference proteome</keyword>